<sequence length="371" mass="41492">MQAAAAEGKGCLREGSSPQTWLLASARALAPTTRRRRPGIDDQDLDHTPSSYSFSSRFAATSVADPTEGCDGVWVVCCARGVPTGHFRPAACRRTSLEAFPRAGRRRARASREVAAYSKLQLLRCWDKLSEEWKSSTKRRLPLVCLADRVGRRCRSASRLQSHSPTWQVPFREQVPPRVVDSLTISVDKGKGLGARPSSAGPSKSKRFAGGGGQKALQRMPQRGVEKPTRQDDQWLVREVRSLLNKISPENESVIIQRFAALQIIGSEAFPIIASLILEKAVSEPFYSEVYARVLARLSLEFLAQEDLGLDQRRDARDKPSLWFAPASSQFEETCLEQCERMFDYFFGEGRLLDRPQTDQDAAHRLRCRAQ</sequence>
<gene>
    <name evidence="2" type="ORF">PGLA2088_LOCUS37641</name>
</gene>
<name>A0A813KR08_POLGL</name>
<evidence type="ECO:0000313" key="3">
    <source>
        <dbReference type="Proteomes" id="UP000626109"/>
    </source>
</evidence>
<comment type="caution">
    <text evidence="2">The sequence shown here is derived from an EMBL/GenBank/DDBJ whole genome shotgun (WGS) entry which is preliminary data.</text>
</comment>
<evidence type="ECO:0000256" key="1">
    <source>
        <dbReference type="SAM" id="MobiDB-lite"/>
    </source>
</evidence>
<protein>
    <recommendedName>
        <fullName evidence="4">MI domain-containing protein</fullName>
    </recommendedName>
</protein>
<reference evidence="2" key="1">
    <citation type="submission" date="2021-02" db="EMBL/GenBank/DDBJ databases">
        <authorList>
            <person name="Dougan E. K."/>
            <person name="Rhodes N."/>
            <person name="Thang M."/>
            <person name="Chan C."/>
        </authorList>
    </citation>
    <scope>NUCLEOTIDE SEQUENCE</scope>
</reference>
<organism evidence="2 3">
    <name type="scientific">Polarella glacialis</name>
    <name type="common">Dinoflagellate</name>
    <dbReference type="NCBI Taxonomy" id="89957"/>
    <lineage>
        <taxon>Eukaryota</taxon>
        <taxon>Sar</taxon>
        <taxon>Alveolata</taxon>
        <taxon>Dinophyceae</taxon>
        <taxon>Suessiales</taxon>
        <taxon>Suessiaceae</taxon>
        <taxon>Polarella</taxon>
    </lineage>
</organism>
<feature type="region of interest" description="Disordered" evidence="1">
    <location>
        <begin position="190"/>
        <end position="231"/>
    </location>
</feature>
<feature type="non-terminal residue" evidence="2">
    <location>
        <position position="371"/>
    </location>
</feature>
<dbReference type="Gene3D" id="1.25.40.180">
    <property type="match status" value="1"/>
</dbReference>
<feature type="region of interest" description="Disordered" evidence="1">
    <location>
        <begin position="28"/>
        <end position="48"/>
    </location>
</feature>
<proteinExistence type="predicted"/>
<dbReference type="AlphaFoldDB" id="A0A813KR08"/>
<dbReference type="EMBL" id="CAJNNW010032519">
    <property type="protein sequence ID" value="CAE8713720.1"/>
    <property type="molecule type" value="Genomic_DNA"/>
</dbReference>
<evidence type="ECO:0008006" key="4">
    <source>
        <dbReference type="Google" id="ProtNLM"/>
    </source>
</evidence>
<dbReference type="InterPro" id="IPR016024">
    <property type="entry name" value="ARM-type_fold"/>
</dbReference>
<dbReference type="Proteomes" id="UP000626109">
    <property type="component" value="Unassembled WGS sequence"/>
</dbReference>
<dbReference type="SUPFAM" id="SSF48371">
    <property type="entry name" value="ARM repeat"/>
    <property type="match status" value="1"/>
</dbReference>
<evidence type="ECO:0000313" key="2">
    <source>
        <dbReference type="EMBL" id="CAE8713720.1"/>
    </source>
</evidence>
<accession>A0A813KR08</accession>